<reference evidence="3 5" key="2">
    <citation type="submission" date="2020-02" db="EMBL/GenBank/DDBJ databases">
        <title>The WGS of Modestobacter muralis DSM 100205.</title>
        <authorList>
            <person name="Jiang Z."/>
        </authorList>
    </citation>
    <scope>NUCLEOTIDE SEQUENCE [LARGE SCALE GENOMIC DNA]</scope>
    <source>
        <strain evidence="3 5">DSM 100205</strain>
    </source>
</reference>
<dbReference type="PANTHER" id="PTHR23026:SF123">
    <property type="entry name" value="NAD(P)H NITROREDUCTASE RV3131-RELATED"/>
    <property type="match status" value="1"/>
</dbReference>
<reference evidence="2 4" key="1">
    <citation type="submission" date="2020-01" db="EMBL/GenBank/DDBJ databases">
        <title>the WGS Modestobacter muralis CPCC 204518.</title>
        <authorList>
            <person name="Jiang Z."/>
        </authorList>
    </citation>
    <scope>NUCLEOTIDE SEQUENCE [LARGE SCALE GENOMIC DNA]</scope>
    <source>
        <strain evidence="2 4">DSM 100205</strain>
    </source>
</reference>
<dbReference type="Proteomes" id="UP000468828">
    <property type="component" value="Unassembled WGS sequence"/>
</dbReference>
<gene>
    <name evidence="3" type="ORF">G3R41_14765</name>
    <name evidence="2" type="ORF">GCU67_14115</name>
</gene>
<evidence type="ECO:0000313" key="2">
    <source>
        <dbReference type="EMBL" id="NEK95289.1"/>
    </source>
</evidence>
<comment type="caution">
    <text evidence="2">The sequence shown here is derived from an EMBL/GenBank/DDBJ whole genome shotgun (WGS) entry which is preliminary data.</text>
</comment>
<dbReference type="GO" id="GO:0016491">
    <property type="term" value="F:oxidoreductase activity"/>
    <property type="evidence" value="ECO:0007669"/>
    <property type="project" value="InterPro"/>
</dbReference>
<dbReference type="NCBIfam" id="NF047509">
    <property type="entry name" value="Rv3131_FMN_oxido"/>
    <property type="match status" value="1"/>
</dbReference>
<keyword evidence="4" id="KW-1185">Reference proteome</keyword>
<dbReference type="RefSeq" id="WP_163611857.1">
    <property type="nucleotide sequence ID" value="NZ_JAAGWB010000042.1"/>
</dbReference>
<name>A0A6P0EXJ5_9ACTN</name>
<evidence type="ECO:0000313" key="4">
    <source>
        <dbReference type="Proteomes" id="UP000468828"/>
    </source>
</evidence>
<evidence type="ECO:0000256" key="1">
    <source>
        <dbReference type="SAM" id="MobiDB-lite"/>
    </source>
</evidence>
<dbReference type="EMBL" id="JAAGWH010000040">
    <property type="protein sequence ID" value="NEK95289.1"/>
    <property type="molecule type" value="Genomic_DNA"/>
</dbReference>
<dbReference type="Proteomes" id="UP000471152">
    <property type="component" value="Unassembled WGS sequence"/>
</dbReference>
<evidence type="ECO:0000313" key="5">
    <source>
        <dbReference type="Proteomes" id="UP000471152"/>
    </source>
</evidence>
<proteinExistence type="predicted"/>
<sequence length="331" mass="35655">MVDVQDWQEVVTAATRAPSIHNTQPWRFTASADRLEVHYDPDRSLPVLDPSHRQQVISCGAAVEFAAVALRAAGRQVAVDVGPDPGDPDHLATLRVLGDRPADADDASLAAAIGDRHTTRDPFLPQEVPAGLFDRVQREAGEHGVWVSELSGADAELVTVVLLQRAEEAERGDPAYRAELEAWLRTDPQAVDGIPVGAVPADHPATRSTNWPGRDFLVGRRTPRPRAPVADDDPPPSVERPTVLLLGTMGDDRTAWVQAGRALGRVLLRLTAAGLSAAPMTQALDWPATRTRLQVELSLVGHPQMLLRLGWPSVAGSATGRRPVAEVLTTR</sequence>
<dbReference type="InterPro" id="IPR050627">
    <property type="entry name" value="Nitroreductase/BluB"/>
</dbReference>
<dbReference type="AlphaFoldDB" id="A0A6P0EXJ5"/>
<feature type="region of interest" description="Disordered" evidence="1">
    <location>
        <begin position="198"/>
        <end position="238"/>
    </location>
</feature>
<dbReference type="PANTHER" id="PTHR23026">
    <property type="entry name" value="NADPH NITROREDUCTASE"/>
    <property type="match status" value="1"/>
</dbReference>
<dbReference type="InterPro" id="IPR000415">
    <property type="entry name" value="Nitroreductase-like"/>
</dbReference>
<organism evidence="2 4">
    <name type="scientific">Modestobacter muralis</name>
    <dbReference type="NCBI Taxonomy" id="1608614"/>
    <lineage>
        <taxon>Bacteria</taxon>
        <taxon>Bacillati</taxon>
        <taxon>Actinomycetota</taxon>
        <taxon>Actinomycetes</taxon>
        <taxon>Geodermatophilales</taxon>
        <taxon>Geodermatophilaceae</taxon>
        <taxon>Modestobacter</taxon>
    </lineage>
</organism>
<protein>
    <submittedName>
        <fullName evidence="2">Nitroreductase</fullName>
    </submittedName>
</protein>
<dbReference type="SUPFAM" id="SSF55469">
    <property type="entry name" value="FMN-dependent nitroreductase-like"/>
    <property type="match status" value="1"/>
</dbReference>
<accession>A0A6P0EXJ5</accession>
<dbReference type="EMBL" id="JAAGWB010000042">
    <property type="protein sequence ID" value="NEN52177.1"/>
    <property type="molecule type" value="Genomic_DNA"/>
</dbReference>
<evidence type="ECO:0000313" key="3">
    <source>
        <dbReference type="EMBL" id="NEN52177.1"/>
    </source>
</evidence>
<dbReference type="Gene3D" id="3.40.109.10">
    <property type="entry name" value="NADH Oxidase"/>
    <property type="match status" value="2"/>
</dbReference>